<gene>
    <name evidence="2" type="ORF">FOXG_12614</name>
</gene>
<proteinExistence type="predicted"/>
<feature type="domain" description="N-acetyltransferase" evidence="1">
    <location>
        <begin position="162"/>
        <end position="312"/>
    </location>
</feature>
<organism evidence="2 3">
    <name type="scientific">Fusarium oxysporum f. sp. lycopersici (strain 4287 / CBS 123668 / FGSC 9935 / NRRL 34936)</name>
    <name type="common">Fusarium vascular wilt of tomato</name>
    <dbReference type="NCBI Taxonomy" id="426428"/>
    <lineage>
        <taxon>Eukaryota</taxon>
        <taxon>Fungi</taxon>
        <taxon>Dikarya</taxon>
        <taxon>Ascomycota</taxon>
        <taxon>Pezizomycotina</taxon>
        <taxon>Sordariomycetes</taxon>
        <taxon>Hypocreomycetidae</taxon>
        <taxon>Hypocreales</taxon>
        <taxon>Nectriaceae</taxon>
        <taxon>Fusarium</taxon>
        <taxon>Fusarium oxysporum species complex</taxon>
    </lineage>
</organism>
<dbReference type="Pfam" id="PF00583">
    <property type="entry name" value="Acetyltransf_1"/>
    <property type="match status" value="1"/>
</dbReference>
<reference evidence="2" key="1">
    <citation type="submission" date="2007-04" db="EMBL/GenBank/DDBJ databases">
        <authorList>
            <consortium name="The Broad Institute Genome Sequencing Platform"/>
            <person name="Birren B."/>
            <person name="Lander E."/>
            <person name="Galagan J."/>
            <person name="Nusbaum C."/>
            <person name="Devon K."/>
            <person name="Ma L.-J."/>
            <person name="Jaffe D."/>
            <person name="Butler J."/>
            <person name="Alvarez P."/>
            <person name="Gnerre S."/>
            <person name="Grabherr M."/>
            <person name="Kleber M."/>
            <person name="Mauceli E."/>
            <person name="Brockman W."/>
            <person name="MacCallum I.A."/>
            <person name="Young S."/>
            <person name="LaButti K."/>
            <person name="DeCaprio D."/>
            <person name="Crawford M."/>
            <person name="Koehrsen M."/>
            <person name="Engels R."/>
            <person name="Montgomery P."/>
            <person name="Pearson M."/>
            <person name="Howarth C."/>
            <person name="Larson L."/>
            <person name="White J."/>
            <person name="O'Leary S."/>
            <person name="Kodira C."/>
            <person name="Zeng Q."/>
            <person name="Yandava C."/>
            <person name="Alvarado L."/>
            <person name="Kistler C."/>
            <person name="Shim W.-B."/>
            <person name="Kang S."/>
            <person name="Woloshuk C."/>
        </authorList>
    </citation>
    <scope>NUCLEOTIDE SEQUENCE</scope>
    <source>
        <strain evidence="2">4287</strain>
    </source>
</reference>
<dbReference type="PROSITE" id="PS51186">
    <property type="entry name" value="GNAT"/>
    <property type="match status" value="1"/>
</dbReference>
<dbReference type="VEuPathDB" id="FungiDB:FOXG_12614"/>
<dbReference type="EMBL" id="DS231713">
    <property type="protein sequence ID" value="KNB14095.1"/>
    <property type="molecule type" value="Genomic_DNA"/>
</dbReference>
<dbReference type="GO" id="GO:0016747">
    <property type="term" value="F:acyltransferase activity, transferring groups other than amino-acyl groups"/>
    <property type="evidence" value="ECO:0007669"/>
    <property type="project" value="InterPro"/>
</dbReference>
<evidence type="ECO:0000313" key="2">
    <source>
        <dbReference type="EMBL" id="KNB14095.1"/>
    </source>
</evidence>
<dbReference type="CDD" id="cd04301">
    <property type="entry name" value="NAT_SF"/>
    <property type="match status" value="1"/>
</dbReference>
<evidence type="ECO:0000313" key="3">
    <source>
        <dbReference type="Proteomes" id="UP000009097"/>
    </source>
</evidence>
<evidence type="ECO:0000259" key="1">
    <source>
        <dbReference type="PROSITE" id="PS51186"/>
    </source>
</evidence>
<dbReference type="AlphaFoldDB" id="A0A0J9VTZ6"/>
<name>A0A0J9VTZ6_FUSO4</name>
<dbReference type="InterPro" id="IPR000182">
    <property type="entry name" value="GNAT_dom"/>
</dbReference>
<sequence length="493" mass="55066">MSTIQSQSSPATLLWDHQDLIPLQKNLGEEDLVLLLTPAVVPLDQSPTNAGDPFEPLGKALARTHPWIRHVPYSKERGITGIHVAFIKRARVVIFVLTGFSTEEGLFQLELAEVAREVCEERPLVLVACCEVSEKGARAYGFPTLIQCPGATPKTRNSPPPPTWPLLKWDYDRDLPETHALWEACLPSKFYLNRSTLGSRLKRDGYAMHYLVREPHKGEAIGFCATFTTFTDSSGDRLIGSIAAIIVHKDFRGQGVGRFLHDEVASKLKKIRGVGIIQLGSTFPRLLYGLPVPETDTEWFEKRGWNMKESTPGNGRRVLDWLLRFADHPVPDLASAGLTFRPCQTADYQKVVEMANKESQKRYRFGWYDQYAKTMDTCYVNDIVVGLEGENLVAAAITYFPNNGSPCGADIPWPASIGQGIGGVSCICIKDEDPDMVNRRDSVATRLLLACRQTLSERGMVGMFVDGSRSDENVLQSLGFCKWAEYKELWRKA</sequence>
<dbReference type="Gene3D" id="3.40.630.30">
    <property type="match status" value="1"/>
</dbReference>
<accession>A0A0J9VTZ6</accession>
<dbReference type="OrthoDB" id="47059at2759"/>
<dbReference type="RefSeq" id="XP_018252140.1">
    <property type="nucleotide sequence ID" value="XM_018392440.1"/>
</dbReference>
<protein>
    <recommendedName>
        <fullName evidence="1">N-acetyltransferase domain-containing protein</fullName>
    </recommendedName>
</protein>
<dbReference type="GeneID" id="28953924"/>
<dbReference type="InterPro" id="IPR016181">
    <property type="entry name" value="Acyl_CoA_acyltransferase"/>
</dbReference>
<dbReference type="Proteomes" id="UP000009097">
    <property type="component" value="Unassembled WGS sequence"/>
</dbReference>
<dbReference type="KEGG" id="fox:FOXG_12614"/>
<dbReference type="SUPFAM" id="SSF55729">
    <property type="entry name" value="Acyl-CoA N-acyltransferases (Nat)"/>
    <property type="match status" value="2"/>
</dbReference>
<reference evidence="2" key="2">
    <citation type="journal article" date="2010" name="Nature">
        <title>Comparative genomics reveals mobile pathogenicity chromosomes in Fusarium.</title>
        <authorList>
            <person name="Ma L.J."/>
            <person name="van der Does H.C."/>
            <person name="Borkovich K.A."/>
            <person name="Coleman J.J."/>
            <person name="Daboussi M.J."/>
            <person name="Di Pietro A."/>
            <person name="Dufresne M."/>
            <person name="Freitag M."/>
            <person name="Grabherr M."/>
            <person name="Henrissat B."/>
            <person name="Houterman P.M."/>
            <person name="Kang S."/>
            <person name="Shim W.B."/>
            <person name="Woloshuk C."/>
            <person name="Xie X."/>
            <person name="Xu J.R."/>
            <person name="Antoniw J."/>
            <person name="Baker S.E."/>
            <person name="Bluhm B.H."/>
            <person name="Breakspear A."/>
            <person name="Brown D.W."/>
            <person name="Butchko R.A."/>
            <person name="Chapman S."/>
            <person name="Coulson R."/>
            <person name="Coutinho P.M."/>
            <person name="Danchin E.G."/>
            <person name="Diener A."/>
            <person name="Gale L.R."/>
            <person name="Gardiner D.M."/>
            <person name="Goff S."/>
            <person name="Hammond-Kosack K.E."/>
            <person name="Hilburn K."/>
            <person name="Hua-Van A."/>
            <person name="Jonkers W."/>
            <person name="Kazan K."/>
            <person name="Kodira C.D."/>
            <person name="Koehrsen M."/>
            <person name="Kumar L."/>
            <person name="Lee Y.H."/>
            <person name="Li L."/>
            <person name="Manners J.M."/>
            <person name="Miranda-Saavedra D."/>
            <person name="Mukherjee M."/>
            <person name="Park G."/>
            <person name="Park J."/>
            <person name="Park S.Y."/>
            <person name="Proctor R.H."/>
            <person name="Regev A."/>
            <person name="Ruiz-Roldan M.C."/>
            <person name="Sain D."/>
            <person name="Sakthikumar S."/>
            <person name="Sykes S."/>
            <person name="Schwartz D.C."/>
            <person name="Turgeon B.G."/>
            <person name="Wapinski I."/>
            <person name="Yoder O."/>
            <person name="Young S."/>
            <person name="Zeng Q."/>
            <person name="Zhou S."/>
            <person name="Galagan J."/>
            <person name="Cuomo C.A."/>
            <person name="Kistler H.C."/>
            <person name="Rep M."/>
        </authorList>
    </citation>
    <scope>NUCLEOTIDE SEQUENCE [LARGE SCALE GENOMIC DNA]</scope>
    <source>
        <strain evidence="2">4287</strain>
    </source>
</reference>